<accession>A0AAD7M8Q5</accession>
<dbReference type="InterPro" id="IPR052980">
    <property type="entry name" value="Crinkler_effector"/>
</dbReference>
<dbReference type="Proteomes" id="UP001221757">
    <property type="component" value="Unassembled WGS sequence"/>
</dbReference>
<evidence type="ECO:0000313" key="2">
    <source>
        <dbReference type="EMBL" id="KAJ7706098.1"/>
    </source>
</evidence>
<reference evidence="2" key="1">
    <citation type="submission" date="2023-03" db="EMBL/GenBank/DDBJ databases">
        <title>Massive genome expansion in bonnet fungi (Mycena s.s.) driven by repeated elements and novel gene families across ecological guilds.</title>
        <authorList>
            <consortium name="Lawrence Berkeley National Laboratory"/>
            <person name="Harder C.B."/>
            <person name="Miyauchi S."/>
            <person name="Viragh M."/>
            <person name="Kuo A."/>
            <person name="Thoen E."/>
            <person name="Andreopoulos B."/>
            <person name="Lu D."/>
            <person name="Skrede I."/>
            <person name="Drula E."/>
            <person name="Henrissat B."/>
            <person name="Morin E."/>
            <person name="Kohler A."/>
            <person name="Barry K."/>
            <person name="LaButti K."/>
            <person name="Morin E."/>
            <person name="Salamov A."/>
            <person name="Lipzen A."/>
            <person name="Mereny Z."/>
            <person name="Hegedus B."/>
            <person name="Baldrian P."/>
            <person name="Stursova M."/>
            <person name="Weitz H."/>
            <person name="Taylor A."/>
            <person name="Grigoriev I.V."/>
            <person name="Nagy L.G."/>
            <person name="Martin F."/>
            <person name="Kauserud H."/>
        </authorList>
    </citation>
    <scope>NUCLEOTIDE SEQUENCE</scope>
    <source>
        <strain evidence="2">CBHHK067</strain>
    </source>
</reference>
<feature type="compositionally biased region" description="Acidic residues" evidence="1">
    <location>
        <begin position="460"/>
        <end position="481"/>
    </location>
</feature>
<dbReference type="PANTHER" id="PTHR33129">
    <property type="entry name" value="PROTEIN KINASE DOMAIN-CONTAINING PROTEIN-RELATED"/>
    <property type="match status" value="1"/>
</dbReference>
<name>A0AAD7M8Q5_MYCRO</name>
<feature type="compositionally biased region" description="Basic and acidic residues" evidence="1">
    <location>
        <begin position="482"/>
        <end position="493"/>
    </location>
</feature>
<comment type="caution">
    <text evidence="2">The sequence shown here is derived from an EMBL/GenBank/DDBJ whole genome shotgun (WGS) entry which is preliminary data.</text>
</comment>
<dbReference type="EMBL" id="JARKIE010000007">
    <property type="protein sequence ID" value="KAJ7706098.1"/>
    <property type="molecule type" value="Genomic_DNA"/>
</dbReference>
<evidence type="ECO:0000313" key="3">
    <source>
        <dbReference type="Proteomes" id="UP001221757"/>
    </source>
</evidence>
<evidence type="ECO:0000256" key="1">
    <source>
        <dbReference type="SAM" id="MobiDB-lite"/>
    </source>
</evidence>
<gene>
    <name evidence="2" type="ORF">B0H17DRAFT_1125876</name>
</gene>
<protein>
    <submittedName>
        <fullName evidence="2">Uncharacterized protein</fullName>
    </submittedName>
</protein>
<dbReference type="AlphaFoldDB" id="A0AAD7M8Q5"/>
<keyword evidence="3" id="KW-1185">Reference proteome</keyword>
<sequence>MDVPVSAFVFSEGKLAIFDQYPGVLHRLNRLRQDSGSYPPKGLLLTGSPGIGKTSCLWYLLMTSISLSQTVIIHYDDSVHVFTEKGVYSIMDPNIITQVIRNRQLQGVFCLVDMDLKETDLRRKLLARESSCFTVAASSPRAERYKDWVKQCRIATFILDALTNRDFFTMATLNSNIDVGRFAKRLSILLAVYGPSLRLILPICNEEQDTFQGLLEIHLTSIQDHVRSLASSRSLDKLFTSPDTLTEEFSHSLVHTYGREGGQLHSQEVRHRIRSPLVLRIILQLIQTNKLRELRDIYELFRSSSYLAVSRGWAFEILAHERICSMTTLSLYPVAAQGLYLKKVTNGTPITVTIGQRSLHIFTRLSRLETTTRIDRYYVPAEGNNPTFDAFPQGTTMVRRRLRASDPNRDWETNKMKFVFVVPLGTEFQVEAPKTALKDLEFWSLELDMANANYQKFDDFLGEEGEDKSEDEESEVEESEDKDLRMDDVDNMQ</sequence>
<feature type="region of interest" description="Disordered" evidence="1">
    <location>
        <begin position="458"/>
        <end position="493"/>
    </location>
</feature>
<proteinExistence type="predicted"/>
<dbReference type="InterPro" id="IPR027417">
    <property type="entry name" value="P-loop_NTPase"/>
</dbReference>
<organism evidence="2 3">
    <name type="scientific">Mycena rosella</name>
    <name type="common">Pink bonnet</name>
    <name type="synonym">Agaricus rosellus</name>
    <dbReference type="NCBI Taxonomy" id="1033263"/>
    <lineage>
        <taxon>Eukaryota</taxon>
        <taxon>Fungi</taxon>
        <taxon>Dikarya</taxon>
        <taxon>Basidiomycota</taxon>
        <taxon>Agaricomycotina</taxon>
        <taxon>Agaricomycetes</taxon>
        <taxon>Agaricomycetidae</taxon>
        <taxon>Agaricales</taxon>
        <taxon>Marasmiineae</taxon>
        <taxon>Mycenaceae</taxon>
        <taxon>Mycena</taxon>
    </lineage>
</organism>
<dbReference type="SUPFAM" id="SSF52540">
    <property type="entry name" value="P-loop containing nucleoside triphosphate hydrolases"/>
    <property type="match status" value="1"/>
</dbReference>